<evidence type="ECO:0000313" key="2">
    <source>
        <dbReference type="Proteomes" id="UP000187148"/>
    </source>
</evidence>
<sequence>MVAQSLLEPITMAMRAGWLLKDMRLKTPVGVLQTTSEGRENSMEKRQGKRLRSEVCLIRG</sequence>
<dbReference type="KEGG" id="kco:BWI95_11560"/>
<evidence type="ECO:0000313" key="1">
    <source>
        <dbReference type="EMBL" id="APZ07641.1"/>
    </source>
</evidence>
<accession>A0A831E9T4</accession>
<dbReference type="AlphaFoldDB" id="A0A831E9T4"/>
<name>A0A831E9T4_9ENTR</name>
<dbReference type="Proteomes" id="UP000187148">
    <property type="component" value="Chromosome"/>
</dbReference>
<protein>
    <submittedName>
        <fullName evidence="1">MarR family transcriptional regulator</fullName>
    </submittedName>
</protein>
<proteinExistence type="predicted"/>
<reference evidence="1 2" key="1">
    <citation type="submission" date="2017-01" db="EMBL/GenBank/DDBJ databases">
        <authorList>
            <person name="Cao J.-M."/>
        </authorList>
    </citation>
    <scope>NUCLEOTIDE SEQUENCE [LARGE SCALE GENOMIC DNA]</scope>
    <source>
        <strain evidence="1 2">888-76</strain>
    </source>
</reference>
<keyword evidence="2" id="KW-1185">Reference proteome</keyword>
<gene>
    <name evidence="1" type="ORF">BWI95_11560</name>
</gene>
<organism evidence="1 2">
    <name type="scientific">Kosakonia cowanii JCM 10956 = DSM 18146</name>
    <dbReference type="NCBI Taxonomy" id="1300165"/>
    <lineage>
        <taxon>Bacteria</taxon>
        <taxon>Pseudomonadati</taxon>
        <taxon>Pseudomonadota</taxon>
        <taxon>Gammaproteobacteria</taxon>
        <taxon>Enterobacterales</taxon>
        <taxon>Enterobacteriaceae</taxon>
        <taxon>Kosakonia</taxon>
    </lineage>
</organism>
<dbReference type="EMBL" id="CP019445">
    <property type="protein sequence ID" value="APZ07641.1"/>
    <property type="molecule type" value="Genomic_DNA"/>
</dbReference>